<feature type="transmembrane region" description="Helical" evidence="7">
    <location>
        <begin position="321"/>
        <end position="352"/>
    </location>
</feature>
<dbReference type="AlphaFoldDB" id="A0A1G5BSB8"/>
<evidence type="ECO:0000256" key="7">
    <source>
        <dbReference type="SAM" id="Phobius"/>
    </source>
</evidence>
<evidence type="ECO:0000256" key="6">
    <source>
        <dbReference type="ARBA" id="ARBA00023136"/>
    </source>
</evidence>
<evidence type="ECO:0000313" key="9">
    <source>
        <dbReference type="EMBL" id="SCX92967.1"/>
    </source>
</evidence>
<evidence type="ECO:0000256" key="3">
    <source>
        <dbReference type="ARBA" id="ARBA00022519"/>
    </source>
</evidence>
<dbReference type="GO" id="GO:0022857">
    <property type="term" value="F:transmembrane transporter activity"/>
    <property type="evidence" value="ECO:0007669"/>
    <property type="project" value="TreeGrafter"/>
</dbReference>
<accession>A0A1G5BSB8</accession>
<dbReference type="PIRSF" id="PIRSF006066">
    <property type="entry name" value="HI0050"/>
    <property type="match status" value="1"/>
</dbReference>
<name>A0A1G5BSB8_9BACT</name>
<keyword evidence="2" id="KW-1003">Cell membrane</keyword>
<dbReference type="Proteomes" id="UP000198870">
    <property type="component" value="Unassembled WGS sequence"/>
</dbReference>
<feature type="domain" description="TRAP C4-dicarboxylate transport system permease DctM subunit" evidence="8">
    <location>
        <begin position="13"/>
        <end position="424"/>
    </location>
</feature>
<feature type="transmembrane region" description="Helical" evidence="7">
    <location>
        <begin position="61"/>
        <end position="81"/>
    </location>
</feature>
<evidence type="ECO:0000256" key="5">
    <source>
        <dbReference type="ARBA" id="ARBA00022989"/>
    </source>
</evidence>
<reference evidence="9" key="1">
    <citation type="submission" date="2016-10" db="EMBL/GenBank/DDBJ databases">
        <authorList>
            <person name="de Groot N.N."/>
        </authorList>
    </citation>
    <scope>NUCLEOTIDE SEQUENCE [LARGE SCALE GENOMIC DNA]</scope>
    <source>
        <strain evidence="9">AA1</strain>
    </source>
</reference>
<dbReference type="PANTHER" id="PTHR33362:SF5">
    <property type="entry name" value="C4-DICARBOXYLATE TRAP TRANSPORTER LARGE PERMEASE PROTEIN DCTM"/>
    <property type="match status" value="1"/>
</dbReference>
<feature type="transmembrane region" description="Helical" evidence="7">
    <location>
        <begin position="282"/>
        <end position="301"/>
    </location>
</feature>
<protein>
    <submittedName>
        <fullName evidence="9">TRAP transporter, DctM subunit</fullName>
    </submittedName>
</protein>
<evidence type="ECO:0000313" key="10">
    <source>
        <dbReference type="Proteomes" id="UP000198870"/>
    </source>
</evidence>
<sequence>MISPTAAGAAGFLFLFVLLFTGMPVGFVMALTGILGFGALVSFDAALNLAVRDIVDIFGSYNLTVIPLFIFMGQIAFHAGISTRLFTAAYRFMGHLPGGMAIATIGACAGFSAICGSTNATCATMASVTIPEMKRYGYKDSIASGVVAAGGSLGILVPPSVIFILYGIMTEQSIGGLFMAGILPGILLTVLFAASIAIWALVDPAVAPRGPKSSAKERIASLSGLVETLLLFALVMGGLFFGLFTPTEAGGIGAFGTLAIALARGTIDTAGLVAALSETTRISCMILVIVAGATIFGHFLAVTRIPFEIATAVVEMDLPPYAVIALIILVYLVGGCFIDALALIMLTVPIFYPVVTQLGFHPMWFGVVIVLVTQIGVITPPVGINVYVVRSVVPDIPLAVIFKGVLPLLAALALAALLVVLFPDIALVLPEAMR</sequence>
<keyword evidence="6 7" id="KW-0472">Membrane</keyword>
<evidence type="ECO:0000256" key="2">
    <source>
        <dbReference type="ARBA" id="ARBA00022475"/>
    </source>
</evidence>
<feature type="transmembrane region" description="Helical" evidence="7">
    <location>
        <begin position="12"/>
        <end position="40"/>
    </location>
</feature>
<evidence type="ECO:0000256" key="4">
    <source>
        <dbReference type="ARBA" id="ARBA00022692"/>
    </source>
</evidence>
<feature type="transmembrane region" description="Helical" evidence="7">
    <location>
        <begin position="101"/>
        <end position="130"/>
    </location>
</feature>
<keyword evidence="5 7" id="KW-1133">Transmembrane helix</keyword>
<dbReference type="PANTHER" id="PTHR33362">
    <property type="entry name" value="SIALIC ACID TRAP TRANSPORTER PERMEASE PROTEIN SIAT-RELATED"/>
    <property type="match status" value="1"/>
</dbReference>
<dbReference type="GO" id="GO:0005886">
    <property type="term" value="C:plasma membrane"/>
    <property type="evidence" value="ECO:0007669"/>
    <property type="project" value="UniProtKB-SubCell"/>
</dbReference>
<dbReference type="STRING" id="419481.SAMN05216233_102164"/>
<dbReference type="Pfam" id="PF06808">
    <property type="entry name" value="DctM"/>
    <property type="match status" value="1"/>
</dbReference>
<comment type="subcellular location">
    <subcellularLocation>
        <location evidence="1">Cell inner membrane</location>
        <topology evidence="1">Multi-pass membrane protein</topology>
    </subcellularLocation>
</comment>
<feature type="transmembrane region" description="Helical" evidence="7">
    <location>
        <begin position="364"/>
        <end position="388"/>
    </location>
</feature>
<keyword evidence="3" id="KW-0997">Cell inner membrane</keyword>
<evidence type="ECO:0000259" key="8">
    <source>
        <dbReference type="Pfam" id="PF06808"/>
    </source>
</evidence>
<feature type="transmembrane region" description="Helical" evidence="7">
    <location>
        <begin position="142"/>
        <end position="168"/>
    </location>
</feature>
<keyword evidence="4 7" id="KW-0812">Transmembrane</keyword>
<feature type="transmembrane region" description="Helical" evidence="7">
    <location>
        <begin position="222"/>
        <end position="244"/>
    </location>
</feature>
<gene>
    <name evidence="9" type="ORF">SAMN05216233_102164</name>
</gene>
<dbReference type="OrthoDB" id="9785600at2"/>
<keyword evidence="10" id="KW-1185">Reference proteome</keyword>
<dbReference type="NCBIfam" id="TIGR00786">
    <property type="entry name" value="dctM"/>
    <property type="match status" value="1"/>
</dbReference>
<proteinExistence type="predicted"/>
<dbReference type="EMBL" id="FMUX01000002">
    <property type="protein sequence ID" value="SCX92967.1"/>
    <property type="molecule type" value="Genomic_DNA"/>
</dbReference>
<organism evidence="9 10">
    <name type="scientific">Desulfoluna spongiiphila</name>
    <dbReference type="NCBI Taxonomy" id="419481"/>
    <lineage>
        <taxon>Bacteria</taxon>
        <taxon>Pseudomonadati</taxon>
        <taxon>Thermodesulfobacteriota</taxon>
        <taxon>Desulfobacteria</taxon>
        <taxon>Desulfobacterales</taxon>
        <taxon>Desulfolunaceae</taxon>
        <taxon>Desulfoluna</taxon>
    </lineage>
</organism>
<dbReference type="InterPro" id="IPR004681">
    <property type="entry name" value="TRAP_DctM"/>
</dbReference>
<evidence type="ECO:0000256" key="1">
    <source>
        <dbReference type="ARBA" id="ARBA00004429"/>
    </source>
</evidence>
<feature type="transmembrane region" description="Helical" evidence="7">
    <location>
        <begin position="174"/>
        <end position="202"/>
    </location>
</feature>
<feature type="transmembrane region" description="Helical" evidence="7">
    <location>
        <begin position="408"/>
        <end position="429"/>
    </location>
</feature>
<dbReference type="InterPro" id="IPR010656">
    <property type="entry name" value="DctM"/>
</dbReference>
<feature type="transmembrane region" description="Helical" evidence="7">
    <location>
        <begin position="250"/>
        <end position="275"/>
    </location>
</feature>